<gene>
    <name evidence="1" type="ORF">KME65_03185</name>
</gene>
<organism evidence="1 2">
    <name type="scientific">Candidatus Thiodiazotropha taylori</name>
    <dbReference type="NCBI Taxonomy" id="2792791"/>
    <lineage>
        <taxon>Bacteria</taxon>
        <taxon>Pseudomonadati</taxon>
        <taxon>Pseudomonadota</taxon>
        <taxon>Gammaproteobacteria</taxon>
        <taxon>Chromatiales</taxon>
        <taxon>Sedimenticolaceae</taxon>
        <taxon>Candidatus Thiodiazotropha</taxon>
    </lineage>
</organism>
<protein>
    <submittedName>
        <fullName evidence="1">Uncharacterized protein</fullName>
    </submittedName>
</protein>
<sequence>MDYEGRGNSSNDHSLNELMLTRNILLAHLFAAKLAPSEVVRYARRYTTVTHWEELLCAVFNPNASSLMAVVGIRQADGYSGILRKHGSIEYVRFFVDWRDGMEMQAVGLSHFRVCDNIDEGIKRTLPSYHLVSCHFDAGRYNRLLNEGVQPKLRAVLSWNHVPDMDDGFTPVFGNQVDSQISIDSQQELVSLFTTAEDPSAGMTPNPGYLPSSIVEAGLQ</sequence>
<evidence type="ECO:0000313" key="2">
    <source>
        <dbReference type="Proteomes" id="UP000770889"/>
    </source>
</evidence>
<accession>A0A944MBD6</accession>
<dbReference type="EMBL" id="JAHHGM010000002">
    <property type="protein sequence ID" value="MBT2987945.1"/>
    <property type="molecule type" value="Genomic_DNA"/>
</dbReference>
<dbReference type="Proteomes" id="UP000770889">
    <property type="component" value="Unassembled WGS sequence"/>
</dbReference>
<reference evidence="1 2" key="1">
    <citation type="submission" date="2021-05" db="EMBL/GenBank/DDBJ databases">
        <title>Genetic and Functional Diversity in Clade A Lucinid endosymbionts from the Bahamas.</title>
        <authorList>
            <person name="Giani N.M."/>
            <person name="Engel A.S."/>
            <person name="Campbell B.J."/>
        </authorList>
    </citation>
    <scope>NUCLEOTIDE SEQUENCE [LARGE SCALE GENOMIC DNA]</scope>
    <source>
        <strain evidence="1">LUC16012Gg_MoonRockCtena</strain>
    </source>
</reference>
<name>A0A944MBD6_9GAMM</name>
<comment type="caution">
    <text evidence="1">The sequence shown here is derived from an EMBL/GenBank/DDBJ whole genome shotgun (WGS) entry which is preliminary data.</text>
</comment>
<evidence type="ECO:0000313" key="1">
    <source>
        <dbReference type="EMBL" id="MBT2987945.1"/>
    </source>
</evidence>
<proteinExistence type="predicted"/>
<dbReference type="AlphaFoldDB" id="A0A944MBD6"/>